<gene>
    <name evidence="1" type="ORF">METZ01_LOCUS269596</name>
</gene>
<accession>A0A382JZQ3</accession>
<organism evidence="1">
    <name type="scientific">marine metagenome</name>
    <dbReference type="NCBI Taxonomy" id="408172"/>
    <lineage>
        <taxon>unclassified sequences</taxon>
        <taxon>metagenomes</taxon>
        <taxon>ecological metagenomes</taxon>
    </lineage>
</organism>
<feature type="non-terminal residue" evidence="1">
    <location>
        <position position="1"/>
    </location>
</feature>
<dbReference type="AlphaFoldDB" id="A0A382JZQ3"/>
<protein>
    <submittedName>
        <fullName evidence="1">Uncharacterized protein</fullName>
    </submittedName>
</protein>
<dbReference type="EMBL" id="UINC01077019">
    <property type="protein sequence ID" value="SVC16742.1"/>
    <property type="molecule type" value="Genomic_DNA"/>
</dbReference>
<sequence>QAAEIVDHSYALMRRGRVLRRLGNALRRCGLTAITGGSWAYLDENDAEIRFAPVPAHRLPMFIDQLEDLAALIAAQSNARVPAPVTGGGTVNIHIDQLQIEFHFQPTGDGRPSTGQVA</sequence>
<name>A0A382JZQ3_9ZZZZ</name>
<reference evidence="1" key="1">
    <citation type="submission" date="2018-05" db="EMBL/GenBank/DDBJ databases">
        <authorList>
            <person name="Lanie J.A."/>
            <person name="Ng W.-L."/>
            <person name="Kazmierczak K.M."/>
            <person name="Andrzejewski T.M."/>
            <person name="Davidsen T.M."/>
            <person name="Wayne K.J."/>
            <person name="Tettelin H."/>
            <person name="Glass J.I."/>
            <person name="Rusch D."/>
            <person name="Podicherti R."/>
            <person name="Tsui H.-C.T."/>
            <person name="Winkler M.E."/>
        </authorList>
    </citation>
    <scope>NUCLEOTIDE SEQUENCE</scope>
</reference>
<proteinExistence type="predicted"/>
<evidence type="ECO:0000313" key="1">
    <source>
        <dbReference type="EMBL" id="SVC16742.1"/>
    </source>
</evidence>